<keyword evidence="6 8" id="KW-0472">Membrane</keyword>
<dbReference type="GO" id="GO:0006826">
    <property type="term" value="P:iron ion transport"/>
    <property type="evidence" value="ECO:0007669"/>
    <property type="project" value="TreeGrafter"/>
</dbReference>
<feature type="domain" description="FAD-binding FR-type" evidence="9">
    <location>
        <begin position="1053"/>
        <end position="1192"/>
    </location>
</feature>
<dbReference type="PROSITE" id="PS51384">
    <property type="entry name" value="FAD_FR"/>
    <property type="match status" value="1"/>
</dbReference>
<evidence type="ECO:0000256" key="5">
    <source>
        <dbReference type="ARBA" id="ARBA00023065"/>
    </source>
</evidence>
<evidence type="ECO:0000256" key="8">
    <source>
        <dbReference type="SAM" id="Phobius"/>
    </source>
</evidence>
<dbReference type="CDD" id="cd06186">
    <property type="entry name" value="NOX_Duox_like_FAD_NADP"/>
    <property type="match status" value="1"/>
</dbReference>
<feature type="transmembrane region" description="Helical" evidence="8">
    <location>
        <begin position="802"/>
        <end position="825"/>
    </location>
</feature>
<proteinExistence type="predicted"/>
<dbReference type="SFLD" id="SFLDS00052">
    <property type="entry name" value="Ferric_Reductase_Domain"/>
    <property type="match status" value="1"/>
</dbReference>
<comment type="subcellular location">
    <subcellularLocation>
        <location evidence="1">Membrane</location>
        <topology evidence="1">Multi-pass membrane protein</topology>
    </subcellularLocation>
</comment>
<dbReference type="Pfam" id="PF08022">
    <property type="entry name" value="FAD_binding_8"/>
    <property type="match status" value="1"/>
</dbReference>
<dbReference type="Gene3D" id="3.40.50.80">
    <property type="entry name" value="Nucleotide-binding domain of ferredoxin-NADP reductase (FNR) module"/>
    <property type="match status" value="1"/>
</dbReference>
<dbReference type="SUPFAM" id="SSF51905">
    <property type="entry name" value="FAD/NAD(P)-binding domain"/>
    <property type="match status" value="1"/>
</dbReference>
<dbReference type="RefSeq" id="XP_031013544.1">
    <property type="nucleotide sequence ID" value="XM_031162389.1"/>
</dbReference>
<dbReference type="Gene3D" id="3.50.50.60">
    <property type="entry name" value="FAD/NAD(P)-binding domain"/>
    <property type="match status" value="1"/>
</dbReference>
<dbReference type="EMBL" id="QKXC01000186">
    <property type="protein sequence ID" value="RBR13285.1"/>
    <property type="molecule type" value="Genomic_DNA"/>
</dbReference>
<keyword evidence="11" id="KW-1185">Reference proteome</keyword>
<comment type="caution">
    <text evidence="10">The sequence shown here is derived from an EMBL/GenBank/DDBJ whole genome shotgun (WGS) entry which is preliminary data.</text>
</comment>
<dbReference type="GO" id="GO:0000293">
    <property type="term" value="F:ferric-chelate reductase activity"/>
    <property type="evidence" value="ECO:0007669"/>
    <property type="project" value="TreeGrafter"/>
</dbReference>
<feature type="transmembrane region" description="Helical" evidence="8">
    <location>
        <begin position="1040"/>
        <end position="1058"/>
    </location>
</feature>
<keyword evidence="4 8" id="KW-1133">Transmembrane helix</keyword>
<dbReference type="InterPro" id="IPR051410">
    <property type="entry name" value="Ferric/Cupric_Reductase"/>
</dbReference>
<dbReference type="Pfam" id="PF13738">
    <property type="entry name" value="Pyr_redox_3"/>
    <property type="match status" value="1"/>
</dbReference>
<name>A0A366RAQ7_9HYPO</name>
<dbReference type="Proteomes" id="UP000253153">
    <property type="component" value="Unassembled WGS sequence"/>
</dbReference>
<dbReference type="InterPro" id="IPR013112">
    <property type="entry name" value="FAD-bd_8"/>
</dbReference>
<dbReference type="InterPro" id="IPR013130">
    <property type="entry name" value="Fe3_Rdtase_TM_dom"/>
</dbReference>
<evidence type="ECO:0000259" key="9">
    <source>
        <dbReference type="PROSITE" id="PS51384"/>
    </source>
</evidence>
<reference evidence="10 11" key="1">
    <citation type="submission" date="2018-06" db="EMBL/GenBank/DDBJ databases">
        <title>Fusarium incarnatum-equiseti species complex species 28.</title>
        <authorList>
            <person name="Gardiner D.M."/>
        </authorList>
    </citation>
    <scope>NUCLEOTIDE SEQUENCE [LARGE SCALE GENOMIC DNA]</scope>
    <source>
        <strain evidence="10 11">FIESC_28</strain>
    </source>
</reference>
<feature type="transmembrane region" description="Helical" evidence="8">
    <location>
        <begin position="979"/>
        <end position="1001"/>
    </location>
</feature>
<feature type="transmembrane region" description="Helical" evidence="8">
    <location>
        <begin position="903"/>
        <end position="921"/>
    </location>
</feature>
<keyword evidence="7" id="KW-0325">Glycoprotein</keyword>
<dbReference type="InterPro" id="IPR039261">
    <property type="entry name" value="FNR_nucleotide-bd"/>
</dbReference>
<dbReference type="GO" id="GO:0015677">
    <property type="term" value="P:copper ion import"/>
    <property type="evidence" value="ECO:0007669"/>
    <property type="project" value="TreeGrafter"/>
</dbReference>
<keyword evidence="3 8" id="KW-0812">Transmembrane</keyword>
<evidence type="ECO:0000256" key="3">
    <source>
        <dbReference type="ARBA" id="ARBA00022692"/>
    </source>
</evidence>
<dbReference type="InterPro" id="IPR017927">
    <property type="entry name" value="FAD-bd_FR_type"/>
</dbReference>
<dbReference type="InterPro" id="IPR036188">
    <property type="entry name" value="FAD/NAD-bd_sf"/>
</dbReference>
<dbReference type="SUPFAM" id="SSF52343">
    <property type="entry name" value="Ferredoxin reductase-like, C-terminal NADP-linked domain"/>
    <property type="match status" value="1"/>
</dbReference>
<dbReference type="Pfam" id="PF01794">
    <property type="entry name" value="Ferric_reduct"/>
    <property type="match status" value="1"/>
</dbReference>
<dbReference type="GO" id="GO:0005886">
    <property type="term" value="C:plasma membrane"/>
    <property type="evidence" value="ECO:0007669"/>
    <property type="project" value="TreeGrafter"/>
</dbReference>
<sequence length="1311" mass="147229">MEELDLVVIGAGYYGLGAAKQYHVTHPDHSLAILDANASVGGVWSNERLYPCLRSNNLLGTYEYPDFPMTTERFGVEPQNYIPGEVMHNYLESYAREFGIDRCLRLGTKVLSAEHQIEGGWLLKIQSEGLESSTQVMAKRLIVATGQDSEPLMPHIRGQEQFYRPLFHSRDFRKYRDTVNTAKRVTVFGGTKSAWDAVYAYATHGVKVDWIIRPTGHGPVWMSPSFVTPFKVWIEKLVTNIVPSTDIRWLHWFAPCIWGQDSGYHGINYFWHRTTIGRAITSAFWKILAADVIDLMQFDTHPELKKLKPTSSAMHTGTAFGILNYPTDFHELVRNGTVKIYENDLSHISEGRIHLDNAEGTSLESDAFVAVTGWKPFSPLKFLPEGIDRKIGLPYVPNSNDKENLPDEGLGSCTALLERADQEIEERFPSLKTPMKFNPNYKHLSETKAFKMAASDAPILSHTPMMLYHFMVPATTEFLQTKDLAFTGYSTNFSNGTCAHIQGLWISAFFDGTLARDPSSAVAAGSKGMTLNEVHRQTVLHNRFGKWRYPNDAGARVPDFIFEAVPFMDMMMADLGLAVHRKRGWFKEMTEPYGPEDYRTINEEHATRVTKLKHCLYFQQSLDAFLLSRAKMKVSIAALLTLLASTVTGSKTGLIGYGQSWYDPPCAYACRAVISNAPLECPSMDHSNMDMGGHSHGGSPMAPCIADNDAFLLTLAHCLRTRCAEIPASNLEAYWADQTTGDKTVDAKWTYGAALVNIKRPERTYVAGETLNYTALISDESYQYQYDFNVHFDWEETVQSTFVIVLIAVGVATPVFLSAITHLPFMTTTIARIRPYLIYPSTIGDYNIRPLPYLLGNAPTMGSGLWIAMFVILNIILGAVSYKTFSHPHPWGFTKSAEILAYVGYRTGHISFALLPLTVLFSSRNNILLWITNWHFSTFLVLHRWVARLCAIHAIIHSITLLAAYVSLGTYYTDVHKPYWIWGIIGTLCLLLLLFQSVLWFRRASYEVFLVLHILLTVFVIVGCWYHIYYWKPYSGIYELWIYMVCAVWFFDRLFRGLRVAKNGIRRATVVELSNEIVRLDISGVRWLSAPGYHAYVYFPTLQPLRAWQNHPFSVNNSALLQKCTPSTQDLSRDKDLELHRTAPQITVSQKATGTDSISIYIKKHHGTTSLLTKRTGLPVLLEGPYGGPSRDVLKCDRVLLVGGGIGITGLLSWAQAHVNVRLAWSLKESSQALLKDLETSLSGIDDKTVLVGERLNVKVLLEEEVEVGWKKVGVVVCGPAGLCDSVRAAVVSLGKTSGVVFELEVDAFSW</sequence>
<keyword evidence="5" id="KW-0406">Ion transport</keyword>
<evidence type="ECO:0000256" key="4">
    <source>
        <dbReference type="ARBA" id="ARBA00022989"/>
    </source>
</evidence>
<dbReference type="GO" id="GO:0006879">
    <property type="term" value="P:intracellular iron ion homeostasis"/>
    <property type="evidence" value="ECO:0007669"/>
    <property type="project" value="TreeGrafter"/>
</dbReference>
<evidence type="ECO:0000313" key="10">
    <source>
        <dbReference type="EMBL" id="RBR13285.1"/>
    </source>
</evidence>
<evidence type="ECO:0000256" key="1">
    <source>
        <dbReference type="ARBA" id="ARBA00004141"/>
    </source>
</evidence>
<dbReference type="PANTHER" id="PTHR32361">
    <property type="entry name" value="FERRIC/CUPRIC REDUCTASE TRANSMEMBRANE COMPONENT"/>
    <property type="match status" value="1"/>
</dbReference>
<evidence type="ECO:0000256" key="7">
    <source>
        <dbReference type="ARBA" id="ARBA00023180"/>
    </source>
</evidence>
<evidence type="ECO:0000256" key="2">
    <source>
        <dbReference type="ARBA" id="ARBA00022448"/>
    </source>
</evidence>
<feature type="transmembrane region" description="Helical" evidence="8">
    <location>
        <begin position="1008"/>
        <end position="1028"/>
    </location>
</feature>
<dbReference type="SFLD" id="SFLDG01168">
    <property type="entry name" value="Ferric_reductase_subgroup_(FRE"/>
    <property type="match status" value="1"/>
</dbReference>
<dbReference type="OrthoDB" id="2915840at2759"/>
<protein>
    <recommendedName>
        <fullName evidence="9">FAD-binding FR-type domain-containing protein</fullName>
    </recommendedName>
</protein>
<evidence type="ECO:0000256" key="6">
    <source>
        <dbReference type="ARBA" id="ARBA00023136"/>
    </source>
</evidence>
<evidence type="ECO:0000313" key="11">
    <source>
        <dbReference type="Proteomes" id="UP000253153"/>
    </source>
</evidence>
<organism evidence="10 11">
    <name type="scientific">Fusarium coffeatum</name>
    <dbReference type="NCBI Taxonomy" id="231269"/>
    <lineage>
        <taxon>Eukaryota</taxon>
        <taxon>Fungi</taxon>
        <taxon>Dikarya</taxon>
        <taxon>Ascomycota</taxon>
        <taxon>Pezizomycotina</taxon>
        <taxon>Sordariomycetes</taxon>
        <taxon>Hypocreomycetidae</taxon>
        <taxon>Hypocreales</taxon>
        <taxon>Nectriaceae</taxon>
        <taxon>Fusarium</taxon>
        <taxon>Fusarium incarnatum-equiseti species complex</taxon>
    </lineage>
</organism>
<dbReference type="PANTHER" id="PTHR32361:SF9">
    <property type="entry name" value="FERRIC REDUCTASE TRANSMEMBRANE COMPONENT 3-RELATED"/>
    <property type="match status" value="1"/>
</dbReference>
<feature type="transmembrane region" description="Helical" evidence="8">
    <location>
        <begin position="863"/>
        <end position="882"/>
    </location>
</feature>
<gene>
    <name evidence="10" type="ORF">FIESC28_08251</name>
</gene>
<dbReference type="GeneID" id="41997685"/>
<accession>A0A366RAQ7</accession>
<keyword evidence="2" id="KW-0813">Transport</keyword>